<dbReference type="OrthoDB" id="2447396at2759"/>
<name>A0A1Y2H1D0_9FUNG</name>
<reference evidence="1 2" key="1">
    <citation type="submission" date="2016-07" db="EMBL/GenBank/DDBJ databases">
        <title>Pervasive Adenine N6-methylation of Active Genes in Fungi.</title>
        <authorList>
            <consortium name="DOE Joint Genome Institute"/>
            <person name="Mondo S.J."/>
            <person name="Dannebaum R.O."/>
            <person name="Kuo R.C."/>
            <person name="Labutti K."/>
            <person name="Haridas S."/>
            <person name="Kuo A."/>
            <person name="Salamov A."/>
            <person name="Ahrendt S.R."/>
            <person name="Lipzen A."/>
            <person name="Sullivan W."/>
            <person name="Andreopoulos W.B."/>
            <person name="Clum A."/>
            <person name="Lindquist E."/>
            <person name="Daum C."/>
            <person name="Ramamoorthy G.K."/>
            <person name="Gryganskyi A."/>
            <person name="Culley D."/>
            <person name="Magnuson J.K."/>
            <person name="James T.Y."/>
            <person name="O'Malley M.A."/>
            <person name="Stajich J.E."/>
            <person name="Spatafora J.W."/>
            <person name="Visel A."/>
            <person name="Grigoriev I.V."/>
        </authorList>
    </citation>
    <scope>NUCLEOTIDE SEQUENCE [LARGE SCALE GENOMIC DNA]</scope>
    <source>
        <strain evidence="1 2">NRRL 3116</strain>
    </source>
</reference>
<sequence>MKYISIIPDFLTLKWLRSANRTGEELIQALLRMPQPVTTGTPTYLENPSDDELKAALQRDEALALPAVPSVQPGVIRELQNKDSSCLANFKEFDFCYTNEAVYAINEANLTRRFAERRKNELDWLATFANGPGKLHRDFATWLSQEINQRTPVHCMMFNQEEFDNSHSHIEKDYWTAAYLDLPQYRAYVGDFCCRSEKYVAETLVAWLAPLSVDKERWRQAHENMGSFQVRKCRKRDSCGIHAAIAIEQVVNPYATWGNYVNTVYQRIRFSRLLTGNLKVNMDFIANAFKKQVPEGPNEPTQIALFEKELQAIYLDNRNDVDVFDQVLASARKGKRNIRKLPLKDEAQDSAVPVLKKRCIVVESDDDIAFIGSNGPLSSKTQDEPGTDTVFVEHKAANNHLKRRRTKRSN</sequence>
<protein>
    <submittedName>
        <fullName evidence="1">Uncharacterized protein</fullName>
    </submittedName>
</protein>
<dbReference type="EMBL" id="MCFF01000002">
    <property type="protein sequence ID" value="ORZ28359.1"/>
    <property type="molecule type" value="Genomic_DNA"/>
</dbReference>
<dbReference type="RefSeq" id="XP_021886044.1">
    <property type="nucleotide sequence ID" value="XM_022028391.1"/>
</dbReference>
<keyword evidence="2" id="KW-1185">Reference proteome</keyword>
<organism evidence="1 2">
    <name type="scientific">Lobosporangium transversale</name>
    <dbReference type="NCBI Taxonomy" id="64571"/>
    <lineage>
        <taxon>Eukaryota</taxon>
        <taxon>Fungi</taxon>
        <taxon>Fungi incertae sedis</taxon>
        <taxon>Mucoromycota</taxon>
        <taxon>Mortierellomycotina</taxon>
        <taxon>Mortierellomycetes</taxon>
        <taxon>Mortierellales</taxon>
        <taxon>Mortierellaceae</taxon>
        <taxon>Lobosporangium</taxon>
    </lineage>
</organism>
<evidence type="ECO:0000313" key="2">
    <source>
        <dbReference type="Proteomes" id="UP000193648"/>
    </source>
</evidence>
<accession>A0A1Y2H1D0</accession>
<gene>
    <name evidence="1" type="ORF">BCR41DRAFT_391835</name>
</gene>
<comment type="caution">
    <text evidence="1">The sequence shown here is derived from an EMBL/GenBank/DDBJ whole genome shotgun (WGS) entry which is preliminary data.</text>
</comment>
<dbReference type="InParanoid" id="A0A1Y2H1D0"/>
<dbReference type="GeneID" id="33570234"/>
<dbReference type="AlphaFoldDB" id="A0A1Y2H1D0"/>
<dbReference type="Proteomes" id="UP000193648">
    <property type="component" value="Unassembled WGS sequence"/>
</dbReference>
<evidence type="ECO:0000313" key="1">
    <source>
        <dbReference type="EMBL" id="ORZ28359.1"/>
    </source>
</evidence>
<proteinExistence type="predicted"/>